<proteinExistence type="predicted"/>
<organism evidence="1 2">
    <name type="scientific">Trichonephila clavata</name>
    <name type="common">Joro spider</name>
    <name type="synonym">Nephila clavata</name>
    <dbReference type="NCBI Taxonomy" id="2740835"/>
    <lineage>
        <taxon>Eukaryota</taxon>
        <taxon>Metazoa</taxon>
        <taxon>Ecdysozoa</taxon>
        <taxon>Arthropoda</taxon>
        <taxon>Chelicerata</taxon>
        <taxon>Arachnida</taxon>
        <taxon>Araneae</taxon>
        <taxon>Araneomorphae</taxon>
        <taxon>Entelegynae</taxon>
        <taxon>Araneoidea</taxon>
        <taxon>Nephilidae</taxon>
        <taxon>Trichonephila</taxon>
    </lineage>
</organism>
<evidence type="ECO:0000313" key="2">
    <source>
        <dbReference type="Proteomes" id="UP000887116"/>
    </source>
</evidence>
<reference evidence="1" key="1">
    <citation type="submission" date="2020-07" db="EMBL/GenBank/DDBJ databases">
        <title>Multicomponent nature underlies the extraordinary mechanical properties of spider dragline silk.</title>
        <authorList>
            <person name="Kono N."/>
            <person name="Nakamura H."/>
            <person name="Mori M."/>
            <person name="Yoshida Y."/>
            <person name="Ohtoshi R."/>
            <person name="Malay A.D."/>
            <person name="Moran D.A.P."/>
            <person name="Tomita M."/>
            <person name="Numata K."/>
            <person name="Arakawa K."/>
        </authorList>
    </citation>
    <scope>NUCLEOTIDE SEQUENCE</scope>
</reference>
<keyword evidence="2" id="KW-1185">Reference proteome</keyword>
<gene>
    <name evidence="1" type="ORF">TNCT_683001</name>
</gene>
<comment type="caution">
    <text evidence="1">The sequence shown here is derived from an EMBL/GenBank/DDBJ whole genome shotgun (WGS) entry which is preliminary data.</text>
</comment>
<dbReference type="EMBL" id="BMAO01034966">
    <property type="protein sequence ID" value="GFR00218.1"/>
    <property type="molecule type" value="Genomic_DNA"/>
</dbReference>
<protein>
    <submittedName>
        <fullName evidence="1">Uncharacterized protein</fullName>
    </submittedName>
</protein>
<accession>A0A8X6ISM2</accession>
<evidence type="ECO:0000313" key="1">
    <source>
        <dbReference type="EMBL" id="GFR00218.1"/>
    </source>
</evidence>
<name>A0A8X6ISM2_TRICU</name>
<sequence length="97" mass="11212">MSLPRQIRGGAPLCPSQRLFNERELEFFHAWALLFFSHTVSENLIESLESRCCQYVATIGRHNLVRKKTLSAGSEGSEVFRSKKFGHIHYQFRIRSA</sequence>
<dbReference type="AlphaFoldDB" id="A0A8X6ISM2"/>
<dbReference type="Proteomes" id="UP000887116">
    <property type="component" value="Unassembled WGS sequence"/>
</dbReference>